<accession>E4WZL9</accession>
<protein>
    <recommendedName>
        <fullName evidence="5">G-protein coupled receptors family 1 profile domain-containing protein</fullName>
    </recommendedName>
</protein>
<dbReference type="Gene3D" id="1.20.1070.10">
    <property type="entry name" value="Rhodopsin 7-helix transmembrane proteins"/>
    <property type="match status" value="1"/>
</dbReference>
<evidence type="ECO:0000256" key="2">
    <source>
        <dbReference type="SAM" id="Phobius"/>
    </source>
</evidence>
<reference evidence="3" key="1">
    <citation type="journal article" date="2010" name="Science">
        <title>Plasticity of animal genome architecture unmasked by rapid evolution of a pelagic tunicate.</title>
        <authorList>
            <person name="Denoeud F."/>
            <person name="Henriet S."/>
            <person name="Mungpakdee S."/>
            <person name="Aury J.M."/>
            <person name="Da Silva C."/>
            <person name="Brinkmann H."/>
            <person name="Mikhaleva J."/>
            <person name="Olsen L.C."/>
            <person name="Jubin C."/>
            <person name="Canestro C."/>
            <person name="Bouquet J.M."/>
            <person name="Danks G."/>
            <person name="Poulain J."/>
            <person name="Campsteijn C."/>
            <person name="Adamski M."/>
            <person name="Cross I."/>
            <person name="Yadetie F."/>
            <person name="Muffato M."/>
            <person name="Louis A."/>
            <person name="Butcher S."/>
            <person name="Tsagkogeorga G."/>
            <person name="Konrad A."/>
            <person name="Singh S."/>
            <person name="Jensen M.F."/>
            <person name="Cong E.H."/>
            <person name="Eikeseth-Otteraa H."/>
            <person name="Noel B."/>
            <person name="Anthouard V."/>
            <person name="Porcel B.M."/>
            <person name="Kachouri-Lafond R."/>
            <person name="Nishino A."/>
            <person name="Ugolini M."/>
            <person name="Chourrout P."/>
            <person name="Nishida H."/>
            <person name="Aasland R."/>
            <person name="Huzurbazar S."/>
            <person name="Westhof E."/>
            <person name="Delsuc F."/>
            <person name="Lehrach H."/>
            <person name="Reinhardt R."/>
            <person name="Weissenbach J."/>
            <person name="Roy S.W."/>
            <person name="Artiguenave F."/>
            <person name="Postlethwait J.H."/>
            <person name="Manak J.R."/>
            <person name="Thompson E.M."/>
            <person name="Jaillon O."/>
            <person name="Du Pasquier L."/>
            <person name="Boudinot P."/>
            <person name="Liberles D.A."/>
            <person name="Volff J.N."/>
            <person name="Philippe H."/>
            <person name="Lenhard B."/>
            <person name="Roest Crollius H."/>
            <person name="Wincker P."/>
            <person name="Chourrout D."/>
        </authorList>
    </citation>
    <scope>NUCLEOTIDE SEQUENCE [LARGE SCALE GENOMIC DNA]</scope>
</reference>
<keyword evidence="4" id="KW-1185">Reference proteome</keyword>
<keyword evidence="2" id="KW-1133">Transmembrane helix</keyword>
<proteinExistence type="predicted"/>
<name>E4WZL9_OIKDI</name>
<sequence length="246" mass="28687">MSTSSNRGPESGEYIRSMPDIRSQEKPEFTLNRIPDLIHNRRHSYHTFELMKSTPENARGLLGNKLCRLKRKSSDLQKGRLLNRRSSLISECESRNMSGKCRIQGNENNNSGVNMPNFSYLHPENSFLWRRSSVMSVCSRVTSFSNAIVGTTFQKQSSLTSHGNMTRTMVINIVSLFLFHGPYYILLCISIFLPLWWQKADNYLWLLKTWTYWRTMANPLIYAFRDPIFPSYSRVLNTSFKLRNYS</sequence>
<dbReference type="EMBL" id="FN653019">
    <property type="protein sequence ID" value="CBY22615.1"/>
    <property type="molecule type" value="Genomic_DNA"/>
</dbReference>
<keyword evidence="2" id="KW-0472">Membrane</keyword>
<dbReference type="AlphaFoldDB" id="E4WZL9"/>
<gene>
    <name evidence="3" type="ORF">GSOID_T00013383001</name>
</gene>
<dbReference type="CDD" id="cd00637">
    <property type="entry name" value="7tm_classA_rhodopsin-like"/>
    <property type="match status" value="1"/>
</dbReference>
<feature type="transmembrane region" description="Helical" evidence="2">
    <location>
        <begin position="170"/>
        <end position="197"/>
    </location>
</feature>
<evidence type="ECO:0000313" key="4">
    <source>
        <dbReference type="Proteomes" id="UP000001307"/>
    </source>
</evidence>
<dbReference type="SUPFAM" id="SSF81321">
    <property type="entry name" value="Family A G protein-coupled receptor-like"/>
    <property type="match status" value="1"/>
</dbReference>
<evidence type="ECO:0000313" key="3">
    <source>
        <dbReference type="EMBL" id="CBY22615.1"/>
    </source>
</evidence>
<evidence type="ECO:0008006" key="5">
    <source>
        <dbReference type="Google" id="ProtNLM"/>
    </source>
</evidence>
<evidence type="ECO:0000256" key="1">
    <source>
        <dbReference type="SAM" id="MobiDB-lite"/>
    </source>
</evidence>
<dbReference type="Proteomes" id="UP000001307">
    <property type="component" value="Unassembled WGS sequence"/>
</dbReference>
<keyword evidence="2" id="KW-0812">Transmembrane</keyword>
<feature type="region of interest" description="Disordered" evidence="1">
    <location>
        <begin position="1"/>
        <end position="27"/>
    </location>
</feature>
<dbReference type="InParanoid" id="E4WZL9"/>
<organism evidence="3">
    <name type="scientific">Oikopleura dioica</name>
    <name type="common">Tunicate</name>
    <dbReference type="NCBI Taxonomy" id="34765"/>
    <lineage>
        <taxon>Eukaryota</taxon>
        <taxon>Metazoa</taxon>
        <taxon>Chordata</taxon>
        <taxon>Tunicata</taxon>
        <taxon>Appendicularia</taxon>
        <taxon>Copelata</taxon>
        <taxon>Oikopleuridae</taxon>
        <taxon>Oikopleura</taxon>
    </lineage>
</organism>